<evidence type="ECO:0000259" key="3">
    <source>
        <dbReference type="PROSITE" id="PS51186"/>
    </source>
</evidence>
<reference evidence="4 5" key="1">
    <citation type="submission" date="2020-08" db="EMBL/GenBank/DDBJ databases">
        <title>Genomic Encyclopedia of Type Strains, Phase III (KMG-III): the genomes of soil and plant-associated and newly described type strains.</title>
        <authorList>
            <person name="Whitman W."/>
        </authorList>
    </citation>
    <scope>NUCLEOTIDE SEQUENCE [LARGE SCALE GENOMIC DNA]</scope>
    <source>
        <strain evidence="4 5">CECT 3302</strain>
    </source>
</reference>
<dbReference type="EMBL" id="JACHXG010000006">
    <property type="protein sequence ID" value="MBB3090373.1"/>
    <property type="molecule type" value="Genomic_DNA"/>
</dbReference>
<dbReference type="CDD" id="cd04301">
    <property type="entry name" value="NAT_SF"/>
    <property type="match status" value="1"/>
</dbReference>
<evidence type="ECO:0000313" key="5">
    <source>
        <dbReference type="Proteomes" id="UP000577707"/>
    </source>
</evidence>
<dbReference type="AlphaFoldDB" id="A0A7W5A629"/>
<dbReference type="PANTHER" id="PTHR43877">
    <property type="entry name" value="AMINOALKYLPHOSPHONATE N-ACETYLTRANSFERASE-RELATED-RELATED"/>
    <property type="match status" value="1"/>
</dbReference>
<dbReference type="PROSITE" id="PS51186">
    <property type="entry name" value="GNAT"/>
    <property type="match status" value="1"/>
</dbReference>
<keyword evidence="5" id="KW-1185">Reference proteome</keyword>
<dbReference type="SUPFAM" id="SSF55729">
    <property type="entry name" value="Acyl-CoA N-acyltransferases (Nat)"/>
    <property type="match status" value="1"/>
</dbReference>
<evidence type="ECO:0000256" key="1">
    <source>
        <dbReference type="ARBA" id="ARBA00022679"/>
    </source>
</evidence>
<dbReference type="InterPro" id="IPR050832">
    <property type="entry name" value="Bact_Acetyltransf"/>
</dbReference>
<feature type="domain" description="N-acetyltransferase" evidence="3">
    <location>
        <begin position="4"/>
        <end position="154"/>
    </location>
</feature>
<dbReference type="InterPro" id="IPR000182">
    <property type="entry name" value="GNAT_dom"/>
</dbReference>
<dbReference type="RefSeq" id="WP_183547036.1">
    <property type="nucleotide sequence ID" value="NZ_BMQT01000014.1"/>
</dbReference>
<dbReference type="InterPro" id="IPR016181">
    <property type="entry name" value="Acyl_CoA_acyltransferase"/>
</dbReference>
<name>A0A7W5A629_9ACTN</name>
<dbReference type="Pfam" id="PF00583">
    <property type="entry name" value="Acetyltransf_1"/>
    <property type="match status" value="1"/>
</dbReference>
<evidence type="ECO:0000256" key="2">
    <source>
        <dbReference type="ARBA" id="ARBA00023315"/>
    </source>
</evidence>
<keyword evidence="1 4" id="KW-0808">Transferase</keyword>
<dbReference type="GO" id="GO:0016747">
    <property type="term" value="F:acyltransferase activity, transferring groups other than amino-acyl groups"/>
    <property type="evidence" value="ECO:0007669"/>
    <property type="project" value="InterPro"/>
</dbReference>
<keyword evidence="2" id="KW-0012">Acyltransferase</keyword>
<gene>
    <name evidence="4" type="ORF">FHS12_003325</name>
</gene>
<dbReference type="Proteomes" id="UP000577707">
    <property type="component" value="Unassembled WGS sequence"/>
</dbReference>
<accession>A0A7W5A629</accession>
<dbReference type="Gene3D" id="3.40.630.30">
    <property type="match status" value="1"/>
</dbReference>
<proteinExistence type="predicted"/>
<protein>
    <submittedName>
        <fullName evidence="4">GNAT superfamily N-acetyltransferase</fullName>
    </submittedName>
</protein>
<sequence>MASPTAFTVARTAASDTYPLRAAVLHGSGLPEVAKVAGEDHPDVVTFAARDVDGVVIGCAGLFPEPCPDLLDHRGQGWRVRRVATAPEWRGRGVGAAVLSEAIGHAADRGPGLVWCNATPAGSRLFARAGFDQVGDPWVDPEFGQNVRMWREISTLPPA</sequence>
<organism evidence="4 5">
    <name type="scientific">Nocardioides albus</name>
    <dbReference type="NCBI Taxonomy" id="1841"/>
    <lineage>
        <taxon>Bacteria</taxon>
        <taxon>Bacillati</taxon>
        <taxon>Actinomycetota</taxon>
        <taxon>Actinomycetes</taxon>
        <taxon>Propionibacteriales</taxon>
        <taxon>Nocardioidaceae</taxon>
        <taxon>Nocardioides</taxon>
    </lineage>
</organism>
<comment type="caution">
    <text evidence="4">The sequence shown here is derived from an EMBL/GenBank/DDBJ whole genome shotgun (WGS) entry which is preliminary data.</text>
</comment>
<evidence type="ECO:0000313" key="4">
    <source>
        <dbReference type="EMBL" id="MBB3090373.1"/>
    </source>
</evidence>